<evidence type="ECO:0000256" key="1">
    <source>
        <dbReference type="SAM" id="MobiDB-lite"/>
    </source>
</evidence>
<dbReference type="PANTHER" id="PTHR36761">
    <property type="entry name" value="ORF03 PROTEIN"/>
    <property type="match status" value="1"/>
</dbReference>
<evidence type="ECO:0000256" key="2">
    <source>
        <dbReference type="SAM" id="Phobius"/>
    </source>
</evidence>
<dbReference type="PANTHER" id="PTHR36761:SF2">
    <property type="entry name" value="ORF03 PROTEIN"/>
    <property type="match status" value="1"/>
</dbReference>
<dbReference type="AlphaFoldDB" id="A0A951UNQ0"/>
<keyword evidence="2" id="KW-0812">Transmembrane</keyword>
<name>A0A951UNQ0_9CYAN</name>
<keyword evidence="2" id="KW-0472">Membrane</keyword>
<sequence>MDLAKSQYEAGKAAFERGLYRQSVERLQEATKLVSRATALGGEIQMWLVTAYQASGQDQEAIALCEALGKHPDLKTRQQSRNVLYILKAPKLETRPEWLTQIPDLTALEGSTDSSKGRAGGTSPRTPTRPRPQPEAEPVDLSKVNTQDNGFVWVALGAIALVLAALFGFGIFS</sequence>
<feature type="region of interest" description="Disordered" evidence="1">
    <location>
        <begin position="108"/>
        <end position="142"/>
    </location>
</feature>
<proteinExistence type="predicted"/>
<dbReference type="Gene3D" id="1.25.40.10">
    <property type="entry name" value="Tetratricopeptide repeat domain"/>
    <property type="match status" value="1"/>
</dbReference>
<feature type="transmembrane region" description="Helical" evidence="2">
    <location>
        <begin position="151"/>
        <end position="172"/>
    </location>
</feature>
<accession>A0A951UNQ0</accession>
<gene>
    <name evidence="3" type="ORF">KME15_09345</name>
</gene>
<reference evidence="3" key="1">
    <citation type="submission" date="2021-05" db="EMBL/GenBank/DDBJ databases">
        <authorList>
            <person name="Pietrasiak N."/>
            <person name="Ward R."/>
            <person name="Stajich J.E."/>
            <person name="Kurbessoian T."/>
        </authorList>
    </citation>
    <scope>NUCLEOTIDE SEQUENCE</scope>
    <source>
        <strain evidence="3">UHER 2000/2452</strain>
    </source>
</reference>
<evidence type="ECO:0000313" key="3">
    <source>
        <dbReference type="EMBL" id="MBW4658868.1"/>
    </source>
</evidence>
<keyword evidence="2" id="KW-1133">Transmembrane helix</keyword>
<dbReference type="InterPro" id="IPR011990">
    <property type="entry name" value="TPR-like_helical_dom_sf"/>
</dbReference>
<protein>
    <recommendedName>
        <fullName evidence="5">Tetratricopeptide repeat protein</fullName>
    </recommendedName>
</protein>
<evidence type="ECO:0000313" key="4">
    <source>
        <dbReference type="Proteomes" id="UP000757435"/>
    </source>
</evidence>
<evidence type="ECO:0008006" key="5">
    <source>
        <dbReference type="Google" id="ProtNLM"/>
    </source>
</evidence>
<dbReference type="SUPFAM" id="SSF48452">
    <property type="entry name" value="TPR-like"/>
    <property type="match status" value="1"/>
</dbReference>
<reference evidence="3" key="2">
    <citation type="journal article" date="2022" name="Microbiol. Resour. Announc.">
        <title>Metagenome Sequencing to Explore Phylogenomics of Terrestrial Cyanobacteria.</title>
        <authorList>
            <person name="Ward R.D."/>
            <person name="Stajich J.E."/>
            <person name="Johansen J.R."/>
            <person name="Huntemann M."/>
            <person name="Clum A."/>
            <person name="Foster B."/>
            <person name="Foster B."/>
            <person name="Roux S."/>
            <person name="Palaniappan K."/>
            <person name="Varghese N."/>
            <person name="Mukherjee S."/>
            <person name="Reddy T.B.K."/>
            <person name="Daum C."/>
            <person name="Copeland A."/>
            <person name="Chen I.A."/>
            <person name="Ivanova N.N."/>
            <person name="Kyrpides N.C."/>
            <person name="Shapiro N."/>
            <person name="Eloe-Fadrosh E.A."/>
            <person name="Pietrasiak N."/>
        </authorList>
    </citation>
    <scope>NUCLEOTIDE SEQUENCE</scope>
    <source>
        <strain evidence="3">UHER 2000/2452</strain>
    </source>
</reference>
<dbReference type="EMBL" id="JAHHHD010000008">
    <property type="protein sequence ID" value="MBW4658868.1"/>
    <property type="molecule type" value="Genomic_DNA"/>
</dbReference>
<comment type="caution">
    <text evidence="3">The sequence shown here is derived from an EMBL/GenBank/DDBJ whole genome shotgun (WGS) entry which is preliminary data.</text>
</comment>
<dbReference type="Proteomes" id="UP000757435">
    <property type="component" value="Unassembled WGS sequence"/>
</dbReference>
<organism evidence="3 4">
    <name type="scientific">Drouetiella hepatica Uher 2000/2452</name>
    <dbReference type="NCBI Taxonomy" id="904376"/>
    <lineage>
        <taxon>Bacteria</taxon>
        <taxon>Bacillati</taxon>
        <taxon>Cyanobacteriota</taxon>
        <taxon>Cyanophyceae</taxon>
        <taxon>Oculatellales</taxon>
        <taxon>Oculatellaceae</taxon>
        <taxon>Drouetiella</taxon>
    </lineage>
</organism>